<evidence type="ECO:0000313" key="3">
    <source>
        <dbReference type="Proteomes" id="UP001357223"/>
    </source>
</evidence>
<protein>
    <submittedName>
        <fullName evidence="2">Uncharacterized protein</fullName>
    </submittedName>
</protein>
<keyword evidence="1" id="KW-0175">Coiled coil</keyword>
<feature type="coiled-coil region" evidence="1">
    <location>
        <begin position="64"/>
        <end position="91"/>
    </location>
</feature>
<sequence>MVTIHKYLKTLEQVGLIQKSKTSRGNNVYVVYKPLGKNELYGHFPDKVEQLQEFEKKLMNTAEHDKERYQLNQQKKEYQEHREQKIQARQIVPKIVDTDLSPEEIRMQERLALLPKKEVQ</sequence>
<dbReference type="RefSeq" id="WP_338447753.1">
    <property type="nucleotide sequence ID" value="NZ_CP137640.1"/>
</dbReference>
<evidence type="ECO:0000313" key="2">
    <source>
        <dbReference type="EMBL" id="WVX78818.1"/>
    </source>
</evidence>
<organism evidence="2 3">
    <name type="scientific">Niallia oryzisoli</name>
    <dbReference type="NCBI Taxonomy" id="1737571"/>
    <lineage>
        <taxon>Bacteria</taxon>
        <taxon>Bacillati</taxon>
        <taxon>Bacillota</taxon>
        <taxon>Bacilli</taxon>
        <taxon>Bacillales</taxon>
        <taxon>Bacillaceae</taxon>
        <taxon>Niallia</taxon>
    </lineage>
</organism>
<proteinExistence type="predicted"/>
<dbReference type="EMBL" id="CP137640">
    <property type="protein sequence ID" value="WVX78818.1"/>
    <property type="molecule type" value="Genomic_DNA"/>
</dbReference>
<evidence type="ECO:0000256" key="1">
    <source>
        <dbReference type="SAM" id="Coils"/>
    </source>
</evidence>
<gene>
    <name evidence="2" type="ORF">R4Z09_16015</name>
</gene>
<dbReference type="Proteomes" id="UP001357223">
    <property type="component" value="Chromosome"/>
</dbReference>
<name>A0ABZ2C7J7_9BACI</name>
<reference evidence="2 3" key="1">
    <citation type="submission" date="2023-10" db="EMBL/GenBank/DDBJ databases">
        <title>Niallia locisalis sp.nov. isolated from a salt pond sample.</title>
        <authorList>
            <person name="Li X.-J."/>
            <person name="Dong L."/>
        </authorList>
    </citation>
    <scope>NUCLEOTIDE SEQUENCE [LARGE SCALE GENOMIC DNA]</scope>
    <source>
        <strain evidence="2 3">DSM 29761</strain>
    </source>
</reference>
<keyword evidence="3" id="KW-1185">Reference proteome</keyword>
<accession>A0ABZ2C7J7</accession>